<comment type="caution">
    <text evidence="1">The sequence shown here is derived from an EMBL/GenBank/DDBJ whole genome shotgun (WGS) entry which is preliminary data.</text>
</comment>
<dbReference type="EMBL" id="JBHSIS010000035">
    <property type="protein sequence ID" value="MFC4859464.1"/>
    <property type="molecule type" value="Genomic_DNA"/>
</dbReference>
<name>A0ABV9SHP3_9PSEU</name>
<dbReference type="RefSeq" id="WP_378062555.1">
    <property type="nucleotide sequence ID" value="NZ_JBHSIS010000035.1"/>
</dbReference>
<dbReference type="SUPFAM" id="SSF56112">
    <property type="entry name" value="Protein kinase-like (PK-like)"/>
    <property type="match status" value="1"/>
</dbReference>
<evidence type="ECO:0000313" key="2">
    <source>
        <dbReference type="Proteomes" id="UP001595859"/>
    </source>
</evidence>
<dbReference type="InterPro" id="IPR011009">
    <property type="entry name" value="Kinase-like_dom_sf"/>
</dbReference>
<proteinExistence type="predicted"/>
<gene>
    <name evidence="1" type="ORF">ACFPCV_38730</name>
</gene>
<organism evidence="1 2">
    <name type="scientific">Actinophytocola glycyrrhizae</name>
    <dbReference type="NCBI Taxonomy" id="2044873"/>
    <lineage>
        <taxon>Bacteria</taxon>
        <taxon>Bacillati</taxon>
        <taxon>Actinomycetota</taxon>
        <taxon>Actinomycetes</taxon>
        <taxon>Pseudonocardiales</taxon>
        <taxon>Pseudonocardiaceae</taxon>
    </lineage>
</organism>
<sequence>MNDTAKTAARVMTPVATRTNWRDLPEQVRAAVEEHAGTVHRVDTISSGLNASFTARLHTTTGVTFAKGVPSDRAAAQRREAEINPHVQPFAPHLLWQVDTQGWHILGFEHLDGRAADLSPGSADLAGLADMLSRLAKLATPSNACKRIEDRWADAAQRAEVDTKLLTGDHLLHTDLNPHNVLVTDTGTRIVDWSWPTLGAAWIDTACAAHWLIAEGHTPADAESWASRLAVWTEATPEALKVFTKTNAALWSQIAIAEPRSWKQRLRDAAADWATYRAAARR</sequence>
<reference evidence="2" key="1">
    <citation type="journal article" date="2019" name="Int. J. Syst. Evol. Microbiol.">
        <title>The Global Catalogue of Microorganisms (GCM) 10K type strain sequencing project: providing services to taxonomists for standard genome sequencing and annotation.</title>
        <authorList>
            <consortium name="The Broad Institute Genomics Platform"/>
            <consortium name="The Broad Institute Genome Sequencing Center for Infectious Disease"/>
            <person name="Wu L."/>
            <person name="Ma J."/>
        </authorList>
    </citation>
    <scope>NUCLEOTIDE SEQUENCE [LARGE SCALE GENOMIC DNA]</scope>
    <source>
        <strain evidence="2">ZS-22-S1</strain>
    </source>
</reference>
<protein>
    <recommendedName>
        <fullName evidence="3">Aminoglycoside phosphotransferase</fullName>
    </recommendedName>
</protein>
<evidence type="ECO:0000313" key="1">
    <source>
        <dbReference type="EMBL" id="MFC4859464.1"/>
    </source>
</evidence>
<dbReference type="Gene3D" id="3.90.1200.10">
    <property type="match status" value="1"/>
</dbReference>
<dbReference type="Proteomes" id="UP001595859">
    <property type="component" value="Unassembled WGS sequence"/>
</dbReference>
<accession>A0ABV9SHP3</accession>
<evidence type="ECO:0008006" key="3">
    <source>
        <dbReference type="Google" id="ProtNLM"/>
    </source>
</evidence>
<keyword evidence="2" id="KW-1185">Reference proteome</keyword>